<sequence>MSGLTVRSGGGSLLMENRFLTCVDLDTGGIVGCVDFVWRGGGSRGRLPNHVHCKNMLVKEGYRRRGIGR</sequence>
<dbReference type="GO" id="GO:0016747">
    <property type="term" value="F:acyltransferase activity, transferring groups other than amino-acyl groups"/>
    <property type="evidence" value="ECO:0007669"/>
    <property type="project" value="InterPro"/>
</dbReference>
<evidence type="ECO:0000259" key="1">
    <source>
        <dbReference type="Pfam" id="PF00583"/>
    </source>
</evidence>
<reference evidence="2" key="1">
    <citation type="submission" date="2022-07" db="EMBL/GenBank/DDBJ databases">
        <title>Genome analysis of Parmales, a sister group of diatoms, reveals the evolutionary specialization of diatoms from phago-mixotrophs to photoautotrophs.</title>
        <authorList>
            <person name="Ban H."/>
            <person name="Sato S."/>
            <person name="Yoshikawa S."/>
            <person name="Kazumasa Y."/>
            <person name="Nakamura Y."/>
            <person name="Ichinomiya M."/>
            <person name="Saitoh K."/>
            <person name="Sato N."/>
            <person name="Blanc-Mathieu R."/>
            <person name="Endo H."/>
            <person name="Kuwata A."/>
            <person name="Ogata H."/>
        </authorList>
    </citation>
    <scope>NUCLEOTIDE SEQUENCE</scope>
</reference>
<dbReference type="Pfam" id="PF00583">
    <property type="entry name" value="Acetyltransf_1"/>
    <property type="match status" value="1"/>
</dbReference>
<comment type="caution">
    <text evidence="2">The sequence shown here is derived from an EMBL/GenBank/DDBJ whole genome shotgun (WGS) entry which is preliminary data.</text>
</comment>
<accession>A0A9W7E2X9</accession>
<feature type="non-terminal residue" evidence="2">
    <location>
        <position position="69"/>
    </location>
</feature>
<dbReference type="EMBL" id="BRXZ01003899">
    <property type="protein sequence ID" value="GMH64232.1"/>
    <property type="molecule type" value="Genomic_DNA"/>
</dbReference>
<protein>
    <recommendedName>
        <fullName evidence="1">N-acetyltransferase domain-containing protein</fullName>
    </recommendedName>
</protein>
<evidence type="ECO:0000313" key="3">
    <source>
        <dbReference type="Proteomes" id="UP001165082"/>
    </source>
</evidence>
<dbReference type="Gene3D" id="3.40.630.30">
    <property type="match status" value="1"/>
</dbReference>
<name>A0A9W7E2X9_9STRA</name>
<gene>
    <name evidence="2" type="ORF">TrRE_jg4002</name>
</gene>
<dbReference type="OrthoDB" id="10039976at2759"/>
<dbReference type="AlphaFoldDB" id="A0A9W7E2X9"/>
<dbReference type="InterPro" id="IPR000182">
    <property type="entry name" value="GNAT_dom"/>
</dbReference>
<organism evidence="2 3">
    <name type="scientific">Triparma retinervis</name>
    <dbReference type="NCBI Taxonomy" id="2557542"/>
    <lineage>
        <taxon>Eukaryota</taxon>
        <taxon>Sar</taxon>
        <taxon>Stramenopiles</taxon>
        <taxon>Ochrophyta</taxon>
        <taxon>Bolidophyceae</taxon>
        <taxon>Parmales</taxon>
        <taxon>Triparmaceae</taxon>
        <taxon>Triparma</taxon>
    </lineage>
</organism>
<feature type="domain" description="N-acetyltransferase" evidence="1">
    <location>
        <begin position="20"/>
        <end position="69"/>
    </location>
</feature>
<dbReference type="Proteomes" id="UP001165082">
    <property type="component" value="Unassembled WGS sequence"/>
</dbReference>
<dbReference type="InterPro" id="IPR016181">
    <property type="entry name" value="Acyl_CoA_acyltransferase"/>
</dbReference>
<dbReference type="CDD" id="cd04301">
    <property type="entry name" value="NAT_SF"/>
    <property type="match status" value="1"/>
</dbReference>
<dbReference type="SUPFAM" id="SSF55729">
    <property type="entry name" value="Acyl-CoA N-acyltransferases (Nat)"/>
    <property type="match status" value="1"/>
</dbReference>
<evidence type="ECO:0000313" key="2">
    <source>
        <dbReference type="EMBL" id="GMH64232.1"/>
    </source>
</evidence>
<keyword evidence="3" id="KW-1185">Reference proteome</keyword>
<proteinExistence type="predicted"/>